<keyword evidence="5" id="KW-0175">Coiled coil</keyword>
<comment type="caution">
    <text evidence="6">The sequence shown here is derived from an EMBL/GenBank/DDBJ whole genome shotgun (WGS) entry which is preliminary data.</text>
</comment>
<protein>
    <recommendedName>
        <fullName evidence="4">Mobilization protein</fullName>
    </recommendedName>
    <alternativeName>
        <fullName evidence="3">Plasmid recombinase</fullName>
    </alternativeName>
</protein>
<sequence>MSYSILRVAKVKGSVNTTGIQKHNQRENKNYNNKDIRHEDTYKNYDLINDNKINYTKKIEETIHSNYSGHRKIRSDAIRHVDGLITSDREFFEGLSEEETHKFFRDSLDFLEAEYGTDNMVYATVHLDENVPHMHFGFVPLTEDGRLSAKERLGNKKALTELQDRFNQYVNQKGYDLSRGTAKTVSEREHKDIDRFKKETQYHQTELQKVKTELKAFSERLEDDIAHLRATEAVEYENEVEVKKGLFTGREELETGRKVLSAEVFEELQETVSAARNIVDDYESIKNTDLYKQNESLKQGNLQLLKGNDRLQEKNREMNVQLDEEKKGREKAETFYEVQEDIVRDLYKHLRKYIKGFEKMYDTVKDKFLQNDLTRGSGQFMEIVQKEVHLEDEKERRKLKKRQRDDLEL</sequence>
<evidence type="ECO:0000256" key="4">
    <source>
        <dbReference type="ARBA" id="ARBA00031709"/>
    </source>
</evidence>
<evidence type="ECO:0000256" key="2">
    <source>
        <dbReference type="ARBA" id="ARBA00010657"/>
    </source>
</evidence>
<organism evidence="6 7">
    <name type="scientific">Salinicoccus jeotgali</name>
    <dbReference type="NCBI Taxonomy" id="381634"/>
    <lineage>
        <taxon>Bacteria</taxon>
        <taxon>Bacillati</taxon>
        <taxon>Bacillota</taxon>
        <taxon>Bacilli</taxon>
        <taxon>Bacillales</taxon>
        <taxon>Staphylococcaceae</taxon>
        <taxon>Salinicoccus</taxon>
    </lineage>
</organism>
<evidence type="ECO:0000256" key="3">
    <source>
        <dbReference type="ARBA" id="ARBA00029953"/>
    </source>
</evidence>
<proteinExistence type="inferred from homology"/>
<keyword evidence="7" id="KW-1185">Reference proteome</keyword>
<evidence type="ECO:0000256" key="5">
    <source>
        <dbReference type="SAM" id="Coils"/>
    </source>
</evidence>
<dbReference type="Gene3D" id="3.30.930.30">
    <property type="match status" value="1"/>
</dbReference>
<dbReference type="InterPro" id="IPR001668">
    <property type="entry name" value="Mob_Pre"/>
</dbReference>
<comment type="similarity">
    <text evidence="2">Belongs to the plasmid mobilization pre family.</text>
</comment>
<dbReference type="NCBIfam" id="NF041497">
    <property type="entry name" value="MobV"/>
    <property type="match status" value="1"/>
</dbReference>
<name>A0ABP7EQD2_9STAP</name>
<dbReference type="RefSeq" id="WP_344701657.1">
    <property type="nucleotide sequence ID" value="NZ_BAABCK010000016.1"/>
</dbReference>
<feature type="coiled-coil region" evidence="5">
    <location>
        <begin position="265"/>
        <end position="328"/>
    </location>
</feature>
<evidence type="ECO:0000313" key="6">
    <source>
        <dbReference type="EMBL" id="GAA3720335.1"/>
    </source>
</evidence>
<accession>A0ABP7EQD2</accession>
<dbReference type="EMBL" id="BAABCK010000016">
    <property type="protein sequence ID" value="GAA3720335.1"/>
    <property type="molecule type" value="Genomic_DNA"/>
</dbReference>
<evidence type="ECO:0000256" key="1">
    <source>
        <dbReference type="ARBA" id="ARBA00002445"/>
    </source>
</evidence>
<gene>
    <name evidence="6" type="primary">mobV_1</name>
    <name evidence="6" type="ORF">GCM10022378_07910</name>
</gene>
<comment type="function">
    <text evidence="1">The interaction of the RSA site and the PRE protein may not only serves a function in plasmid maintenance, but may also contributes to the distribution of small antibiotic resistance plasmids among Gram-positive bacteria.</text>
</comment>
<dbReference type="CDD" id="cd17242">
    <property type="entry name" value="MobM_relaxase"/>
    <property type="match status" value="1"/>
</dbReference>
<dbReference type="Pfam" id="PF01076">
    <property type="entry name" value="Mob_Pre"/>
    <property type="match status" value="1"/>
</dbReference>
<evidence type="ECO:0000313" key="7">
    <source>
        <dbReference type="Proteomes" id="UP001500920"/>
    </source>
</evidence>
<dbReference type="Proteomes" id="UP001500920">
    <property type="component" value="Unassembled WGS sequence"/>
</dbReference>
<reference evidence="7" key="1">
    <citation type="journal article" date="2019" name="Int. J. Syst. Evol. Microbiol.">
        <title>The Global Catalogue of Microorganisms (GCM) 10K type strain sequencing project: providing services to taxonomists for standard genome sequencing and annotation.</title>
        <authorList>
            <consortium name="The Broad Institute Genomics Platform"/>
            <consortium name="The Broad Institute Genome Sequencing Center for Infectious Disease"/>
            <person name="Wu L."/>
            <person name="Ma J."/>
        </authorList>
    </citation>
    <scope>NUCLEOTIDE SEQUENCE [LARGE SCALE GENOMIC DNA]</scope>
    <source>
        <strain evidence="7">JCM 16981</strain>
    </source>
</reference>